<keyword evidence="4" id="KW-1185">Reference proteome</keyword>
<dbReference type="EMBL" id="FQUZ01000037">
    <property type="protein sequence ID" value="SHF72502.1"/>
    <property type="molecule type" value="Genomic_DNA"/>
</dbReference>
<organism evidence="3 4">
    <name type="scientific">Lampropedia hyalina DSM 16112</name>
    <dbReference type="NCBI Taxonomy" id="1122156"/>
    <lineage>
        <taxon>Bacteria</taxon>
        <taxon>Pseudomonadati</taxon>
        <taxon>Pseudomonadota</taxon>
        <taxon>Betaproteobacteria</taxon>
        <taxon>Burkholderiales</taxon>
        <taxon>Comamonadaceae</taxon>
        <taxon>Lampropedia</taxon>
    </lineage>
</organism>
<evidence type="ECO:0000313" key="4">
    <source>
        <dbReference type="Proteomes" id="UP000184327"/>
    </source>
</evidence>
<protein>
    <recommendedName>
        <fullName evidence="5">DUF4148 domain-containing protein</fullName>
    </recommendedName>
</protein>
<proteinExistence type="predicted"/>
<accession>A0A1M5E094</accession>
<gene>
    <name evidence="3" type="ORF">SAMN02745117_02498</name>
</gene>
<feature type="compositionally biased region" description="Polar residues" evidence="1">
    <location>
        <begin position="67"/>
        <end position="77"/>
    </location>
</feature>
<evidence type="ECO:0000313" key="3">
    <source>
        <dbReference type="EMBL" id="SHF72502.1"/>
    </source>
</evidence>
<name>A0A1M5E094_9BURK</name>
<dbReference type="AlphaFoldDB" id="A0A1M5E094"/>
<keyword evidence="2" id="KW-0732">Signal</keyword>
<dbReference type="RefSeq" id="WP_073357005.1">
    <property type="nucleotide sequence ID" value="NZ_FQUZ01000037.1"/>
</dbReference>
<dbReference type="Proteomes" id="UP000184327">
    <property type="component" value="Unassembled WGS sequence"/>
</dbReference>
<feature type="signal peptide" evidence="2">
    <location>
        <begin position="1"/>
        <end position="22"/>
    </location>
</feature>
<evidence type="ECO:0000256" key="2">
    <source>
        <dbReference type="SAM" id="SignalP"/>
    </source>
</evidence>
<sequence>MTKTIQWIACALAFGAAVSAHAQIGGNVPETFDLNAQSHANRAAVAQEARQAIATHAFHDEFFGSNARPQELTNGQSARDRAQVRAEAAQAVQQHTLSVGN</sequence>
<evidence type="ECO:0000256" key="1">
    <source>
        <dbReference type="SAM" id="MobiDB-lite"/>
    </source>
</evidence>
<reference evidence="3 4" key="1">
    <citation type="submission" date="2016-11" db="EMBL/GenBank/DDBJ databases">
        <authorList>
            <person name="Jaros S."/>
            <person name="Januszkiewicz K."/>
            <person name="Wedrychowicz H."/>
        </authorList>
    </citation>
    <scope>NUCLEOTIDE SEQUENCE [LARGE SCALE GENOMIC DNA]</scope>
    <source>
        <strain evidence="3 4">DSM 16112</strain>
    </source>
</reference>
<evidence type="ECO:0008006" key="5">
    <source>
        <dbReference type="Google" id="ProtNLM"/>
    </source>
</evidence>
<feature type="region of interest" description="Disordered" evidence="1">
    <location>
        <begin position="64"/>
        <end position="101"/>
    </location>
</feature>
<feature type="compositionally biased region" description="Low complexity" evidence="1">
    <location>
        <begin position="85"/>
        <end position="94"/>
    </location>
</feature>
<feature type="chain" id="PRO_5012996833" description="DUF4148 domain-containing protein" evidence="2">
    <location>
        <begin position="23"/>
        <end position="101"/>
    </location>
</feature>